<feature type="compositionally biased region" description="Gly residues" evidence="1">
    <location>
        <begin position="309"/>
        <end position="321"/>
    </location>
</feature>
<name>A0A813HIV6_POLGL</name>
<gene>
    <name evidence="2" type="ORF">PGLA1383_LOCUS53285</name>
</gene>
<feature type="compositionally biased region" description="Basic and acidic residues" evidence="1">
    <location>
        <begin position="1"/>
        <end position="20"/>
    </location>
</feature>
<evidence type="ECO:0000313" key="2">
    <source>
        <dbReference type="EMBL" id="CAE8637988.1"/>
    </source>
</evidence>
<dbReference type="OrthoDB" id="434762at2759"/>
<sequence>MRPHAGDDEHSPPVRGDLESTRNLTRQRWLINRSAAALAPVAERLQGGPSEDGLLLPPGPRYSDLPGWGLPVLQSEAAMQEAFGQVEQLLRRKPKPLLGLVAATIAGDKLPLRKGGASSPEHDGNVPRKAASAPGFVGLSSLGDTVGDRAKAERGSRNPARSVAFKVAARRKAALRTSHAPLLMEGEVGSPVPMAGHKVLGLYGPEQHLLVDIKALQSRCELLGGPVSVHQLLERRHQRVQQEQDRLRRQHMLDAATARLDAGPDGVRGFEMPQAHVWDLRQPHAEHRRRRLHQEEMLRRLASTRSSGAGAGATGDAGGGGGRRRGDRALCSSASAPILFTEMSCSPFVTDAE</sequence>
<accession>A0A813HIV6</accession>
<protein>
    <submittedName>
        <fullName evidence="2">Uncharacterized protein</fullName>
    </submittedName>
</protein>
<evidence type="ECO:0000256" key="1">
    <source>
        <dbReference type="SAM" id="MobiDB-lite"/>
    </source>
</evidence>
<evidence type="ECO:0000313" key="3">
    <source>
        <dbReference type="Proteomes" id="UP000654075"/>
    </source>
</evidence>
<organism evidence="2 3">
    <name type="scientific">Polarella glacialis</name>
    <name type="common">Dinoflagellate</name>
    <dbReference type="NCBI Taxonomy" id="89957"/>
    <lineage>
        <taxon>Eukaryota</taxon>
        <taxon>Sar</taxon>
        <taxon>Alveolata</taxon>
        <taxon>Dinophyceae</taxon>
        <taxon>Suessiales</taxon>
        <taxon>Suessiaceae</taxon>
        <taxon>Polarella</taxon>
    </lineage>
</organism>
<feature type="region of interest" description="Disordered" evidence="1">
    <location>
        <begin position="302"/>
        <end position="328"/>
    </location>
</feature>
<dbReference type="EMBL" id="CAJNNV010031830">
    <property type="protein sequence ID" value="CAE8637988.1"/>
    <property type="molecule type" value="Genomic_DNA"/>
</dbReference>
<feature type="region of interest" description="Disordered" evidence="1">
    <location>
        <begin position="1"/>
        <end position="23"/>
    </location>
</feature>
<keyword evidence="3" id="KW-1185">Reference proteome</keyword>
<reference evidence="2" key="1">
    <citation type="submission" date="2021-02" db="EMBL/GenBank/DDBJ databases">
        <authorList>
            <person name="Dougan E. K."/>
            <person name="Rhodes N."/>
            <person name="Thang M."/>
            <person name="Chan C."/>
        </authorList>
    </citation>
    <scope>NUCLEOTIDE SEQUENCE</scope>
</reference>
<comment type="caution">
    <text evidence="2">The sequence shown here is derived from an EMBL/GenBank/DDBJ whole genome shotgun (WGS) entry which is preliminary data.</text>
</comment>
<dbReference type="Proteomes" id="UP000654075">
    <property type="component" value="Unassembled WGS sequence"/>
</dbReference>
<dbReference type="AlphaFoldDB" id="A0A813HIV6"/>
<proteinExistence type="predicted"/>